<dbReference type="PANTHER" id="PTHR37533">
    <property type="entry name" value="FLAGELLAR HOOK-LENGTH CONTROL PROTEIN"/>
    <property type="match status" value="1"/>
</dbReference>
<feature type="compositionally biased region" description="Polar residues" evidence="1">
    <location>
        <begin position="386"/>
        <end position="395"/>
    </location>
</feature>
<name>A0A368TRM5_9GAMM</name>
<dbReference type="RefSeq" id="WP_114488137.1">
    <property type="nucleotide sequence ID" value="NZ_CBCSHM010000056.1"/>
</dbReference>
<dbReference type="InterPro" id="IPR052563">
    <property type="entry name" value="FliK"/>
</dbReference>
<reference evidence="3 4" key="1">
    <citation type="submission" date="2018-07" db="EMBL/GenBank/DDBJ databases">
        <title>Halomonas rutogse sp. nov., isolated from Lake TangqianCo on Tibetan Plateau.</title>
        <authorList>
            <person name="Lu H."/>
            <person name="Xing P."/>
            <person name="Wu Q."/>
        </authorList>
    </citation>
    <scope>NUCLEOTIDE SEQUENCE [LARGE SCALE GENOMIC DNA]</scope>
    <source>
        <strain evidence="3 4">TQ8S</strain>
    </source>
</reference>
<dbReference type="Gene3D" id="3.30.750.140">
    <property type="match status" value="1"/>
</dbReference>
<feature type="region of interest" description="Disordered" evidence="1">
    <location>
        <begin position="216"/>
        <end position="242"/>
    </location>
</feature>
<comment type="caution">
    <text evidence="3">The sequence shown here is derived from an EMBL/GenBank/DDBJ whole genome shotgun (WGS) entry which is preliminary data.</text>
</comment>
<dbReference type="CDD" id="cd17470">
    <property type="entry name" value="T3SS_Flik_C"/>
    <property type="match status" value="1"/>
</dbReference>
<accession>A0A368TRM5</accession>
<keyword evidence="3" id="KW-0966">Cell projection</keyword>
<proteinExistence type="predicted"/>
<evidence type="ECO:0000313" key="4">
    <source>
        <dbReference type="Proteomes" id="UP000253204"/>
    </source>
</evidence>
<keyword evidence="3" id="KW-0282">Flagellum</keyword>
<gene>
    <name evidence="3" type="ORF">DU506_17315</name>
</gene>
<sequence length="441" mass="45985">MNIQMLLSAAQGQNNPSSLQANASKTGVREAGLFDNALAKAALLAEGAEAKPQVSAQQGKNALASLAPYAELLQSLEAGTLDLDISAQELEALLEQSQDGLAAEATGLDEIAARLALLAEFDTLEMSAEGTRLQEGEALAAAQEVSLQQLRTALQSSEKVAELMQQTDTSQAEIAPLVQLTELARSMAASSAQTSTPAQGNDSSRGSLLDALATSQQAQPRLNDKGEQPIRPALDTTQLQRPVSEAMANSMVDSRLAGGSLPTSESSLAAGMQAQPSSQSQPSLVGLNTATSAPAQASISTPVTHQAWPQQLGQQLMQFTQRGGEQQIQMQIHPAELGPLSISLKVSEQGTQVHFLSAHAQVRQVIEQAIPQLREALAEQGISLGETSVGDQSDGQEFADQKSPSQPGTDAIGTAVSDSEGDAQASTTLAAYLEGRVDLYA</sequence>
<feature type="compositionally biased region" description="Low complexity" evidence="1">
    <location>
        <begin position="273"/>
        <end position="283"/>
    </location>
</feature>
<feature type="region of interest" description="Disordered" evidence="1">
    <location>
        <begin position="255"/>
        <end position="283"/>
    </location>
</feature>
<evidence type="ECO:0000259" key="2">
    <source>
        <dbReference type="Pfam" id="PF02120"/>
    </source>
</evidence>
<keyword evidence="4" id="KW-1185">Reference proteome</keyword>
<dbReference type="InterPro" id="IPR038610">
    <property type="entry name" value="FliK-like_C_sf"/>
</dbReference>
<dbReference type="EMBL" id="QPIJ01000056">
    <property type="protein sequence ID" value="RCV86986.1"/>
    <property type="molecule type" value="Genomic_DNA"/>
</dbReference>
<dbReference type="AlphaFoldDB" id="A0A368TRM5"/>
<keyword evidence="3" id="KW-0969">Cilium</keyword>
<feature type="region of interest" description="Disordered" evidence="1">
    <location>
        <begin position="386"/>
        <end position="424"/>
    </location>
</feature>
<dbReference type="Pfam" id="PF02120">
    <property type="entry name" value="Flg_hook"/>
    <property type="match status" value="1"/>
</dbReference>
<feature type="domain" description="Flagellar hook-length control protein-like C-terminal" evidence="2">
    <location>
        <begin position="318"/>
        <end position="396"/>
    </location>
</feature>
<dbReference type="PANTHER" id="PTHR37533:SF2">
    <property type="entry name" value="FLAGELLAR HOOK-LENGTH CONTROL PROTEIN"/>
    <property type="match status" value="1"/>
</dbReference>
<dbReference type="OrthoDB" id="1792985at2"/>
<organism evidence="3 4">
    <name type="scientific">Vreelandella rituensis</name>
    <dbReference type="NCBI Taxonomy" id="2282306"/>
    <lineage>
        <taxon>Bacteria</taxon>
        <taxon>Pseudomonadati</taxon>
        <taxon>Pseudomonadota</taxon>
        <taxon>Gammaproteobacteria</taxon>
        <taxon>Oceanospirillales</taxon>
        <taxon>Halomonadaceae</taxon>
        <taxon>Vreelandella</taxon>
    </lineage>
</organism>
<dbReference type="InterPro" id="IPR021136">
    <property type="entry name" value="Flagellar_hook_control-like_C"/>
</dbReference>
<evidence type="ECO:0000313" key="3">
    <source>
        <dbReference type="EMBL" id="RCV86986.1"/>
    </source>
</evidence>
<evidence type="ECO:0000256" key="1">
    <source>
        <dbReference type="SAM" id="MobiDB-lite"/>
    </source>
</evidence>
<protein>
    <submittedName>
        <fullName evidence="3">Flagellar hook-length control protein FliK</fullName>
    </submittedName>
</protein>
<dbReference type="Proteomes" id="UP000253204">
    <property type="component" value="Unassembled WGS sequence"/>
</dbReference>